<evidence type="ECO:0000259" key="10">
    <source>
        <dbReference type="Pfam" id="PF07731"/>
    </source>
</evidence>
<dbReference type="Gene3D" id="2.60.40.420">
    <property type="entry name" value="Cupredoxins - blue copper proteins"/>
    <property type="match status" value="3"/>
</dbReference>
<keyword evidence="6" id="KW-0560">Oxidoreductase</keyword>
<evidence type="ECO:0000256" key="2">
    <source>
        <dbReference type="ARBA" id="ARBA00013107"/>
    </source>
</evidence>
<keyword evidence="5" id="KW-0677">Repeat</keyword>
<sequence length="1033" mass="118527">MKGLQWTLLGVLCCAGIASSITREYFFAIKEIQWDYAPSGKSLIQNKTIEKDEEAQVFLERGEQRIGRLYKKAVYLQYTDATYRQEIEKPKWLGYLGPLISAEEDDVVIVHLKNMARREYSIHAHGLSYNKSNEGALYPDSSEKVEKADDSVAPGKSFTYVWTLPASHTPGKDDTNCLTRIYHSHVKAPRDIASGLIGPLIICKKGSLDLYGDKTADYLYALMFTVSDENLSWYLDENIRTYSINGYVYGNLPDLSMCMGNKIHWHLFGMGNEVDLHSAFFHGQILTDKWQHMVADNPGRWLLSCHVNDHLEGTERPDLRIWMQKFCIKCFPNAHKPRPFGEVRQYYIAAEEIIWDYGPTGINHVSDTFFDNRNDRIGGKYKKVQYVEYTDDTFSKRKERTPEEQHLGILGPIIRAEEEDTIKVTFRNKASRPYSIQPHGVQYNIEMDGTLYHNVLEESYTAKKLRELKKEARVVEPLPAALVRPDSTYQYEWVVPKDGGPTEKDPDCITYLYYSAVDPIRDTNSGLVGPLLICKPKTLKSGKQKNVDKEFHLLATVFDENLSWHLDDNINRSAKQPKSVNKEDEDFQESNKMHSLNGYMYGNLKGLSMCKGDKVSWHLSGQGSEVDIHGLYFEGNRFLYKDTKRDTINVFPHISHTVIMEPDSMGQFEVGCKTTDHYHGGMRANYTVEQCHFWNRQSETMLHQKKYYIAAVEMDWDYSPTRTWEEQMKRVPKKEGKFIGSKYKKVLYREYTDETFTKPKERSADMEHLGIMGPMIHGKVGEKVKIVFKNMAKRPYSIHAHGVKTDSPQVALTRPGETQTYTWYLPKNSGPTEEQEECSVGAYYSTVDVIKDMYSGLIGPLVICKKSLARTLGLKKEIEEFALLFMVFDENESWYLDDNIKAHVKNPPKALKEDEGFIESNKMLNSTAILKGLDMKVGDKVYWYLMGMGNEVDIHTAHFHGHSFDYKVSGTHRADVFDLFPGTFQTVTMRPLYSGTWLLHCHVTDHIQAGMETTYTILEKDGKRGFLGLFGSG</sequence>
<dbReference type="EC" id="1.16.3.1" evidence="2"/>
<evidence type="ECO:0000256" key="1">
    <source>
        <dbReference type="ARBA" id="ARBA00010609"/>
    </source>
</evidence>
<feature type="signal peptide" evidence="9">
    <location>
        <begin position="1"/>
        <end position="20"/>
    </location>
</feature>
<evidence type="ECO:0000256" key="3">
    <source>
        <dbReference type="ARBA" id="ARBA00022723"/>
    </source>
</evidence>
<dbReference type="FunFam" id="2.60.40.420:FF:000033">
    <property type="entry name" value="Ceruloplasmin"/>
    <property type="match status" value="1"/>
</dbReference>
<keyword evidence="8" id="KW-0325">Glycoprotein</keyword>
<dbReference type="InterPro" id="IPR048236">
    <property type="entry name" value="Ceruloplasmin-like_CuRO_5"/>
</dbReference>
<dbReference type="AlphaFoldDB" id="A0A671KBT6"/>
<dbReference type="GO" id="GO:0006826">
    <property type="term" value="P:iron ion transport"/>
    <property type="evidence" value="ECO:0007669"/>
    <property type="project" value="TreeGrafter"/>
</dbReference>
<protein>
    <recommendedName>
        <fullName evidence="2">ferroxidase</fullName>
        <ecNumber evidence="2">1.16.3.1</ecNumber>
    </recommendedName>
</protein>
<dbReference type="Proteomes" id="UP000472260">
    <property type="component" value="Unassembled WGS sequence"/>
</dbReference>
<name>A0A671KBT6_9TELE</name>
<dbReference type="FunFam" id="2.60.40.420:FF:000028">
    <property type="entry name" value="Ceruloplasmin"/>
    <property type="match status" value="2"/>
</dbReference>
<evidence type="ECO:0000256" key="8">
    <source>
        <dbReference type="ARBA" id="ARBA00023180"/>
    </source>
</evidence>
<dbReference type="FunFam" id="2.60.40.420:FF:000009">
    <property type="entry name" value="Ceruloplasmin"/>
    <property type="match status" value="1"/>
</dbReference>
<evidence type="ECO:0000256" key="9">
    <source>
        <dbReference type="SAM" id="SignalP"/>
    </source>
</evidence>
<dbReference type="GO" id="GO:0004322">
    <property type="term" value="F:ferroxidase activity"/>
    <property type="evidence" value="ECO:0007669"/>
    <property type="project" value="UniProtKB-EC"/>
</dbReference>
<evidence type="ECO:0000256" key="4">
    <source>
        <dbReference type="ARBA" id="ARBA00022729"/>
    </source>
</evidence>
<dbReference type="InterPro" id="IPR011707">
    <property type="entry name" value="Cu-oxidase-like_N"/>
</dbReference>
<feature type="domain" description="Plastocyanin-like" evidence="11">
    <location>
        <begin position="95"/>
        <end position="205"/>
    </location>
</feature>
<feature type="domain" description="Plastocyanin-like" evidence="11">
    <location>
        <begin position="771"/>
        <end position="830"/>
    </location>
</feature>
<dbReference type="InterPro" id="IPR008972">
    <property type="entry name" value="Cupredoxin"/>
</dbReference>
<dbReference type="PROSITE" id="PS00080">
    <property type="entry name" value="MULTICOPPER_OXIDASE2"/>
    <property type="match status" value="1"/>
</dbReference>
<evidence type="ECO:0000313" key="13">
    <source>
        <dbReference type="Proteomes" id="UP000472260"/>
    </source>
</evidence>
<dbReference type="Pfam" id="PF07731">
    <property type="entry name" value="Cu-oxidase_2"/>
    <property type="match status" value="1"/>
</dbReference>
<evidence type="ECO:0000256" key="7">
    <source>
        <dbReference type="ARBA" id="ARBA00023157"/>
    </source>
</evidence>
<feature type="domain" description="Plastocyanin-like" evidence="11">
    <location>
        <begin position="409"/>
        <end position="452"/>
    </location>
</feature>
<feature type="chain" id="PRO_5025450938" description="ferroxidase" evidence="9">
    <location>
        <begin position="21"/>
        <end position="1033"/>
    </location>
</feature>
<dbReference type="InterPro" id="IPR002355">
    <property type="entry name" value="Cu_oxidase_Cu_BS"/>
</dbReference>
<keyword evidence="4 9" id="KW-0732">Signal</keyword>
<organism evidence="12 13">
    <name type="scientific">Sinocyclocheilus anshuiensis</name>
    <dbReference type="NCBI Taxonomy" id="1608454"/>
    <lineage>
        <taxon>Eukaryota</taxon>
        <taxon>Metazoa</taxon>
        <taxon>Chordata</taxon>
        <taxon>Craniata</taxon>
        <taxon>Vertebrata</taxon>
        <taxon>Euteleostomi</taxon>
        <taxon>Actinopterygii</taxon>
        <taxon>Neopterygii</taxon>
        <taxon>Teleostei</taxon>
        <taxon>Ostariophysi</taxon>
        <taxon>Cypriniformes</taxon>
        <taxon>Cyprinidae</taxon>
        <taxon>Cyprininae</taxon>
        <taxon>Sinocyclocheilus</taxon>
    </lineage>
</organism>
<dbReference type="Ensembl" id="ENSSANT00000003656.1">
    <property type="protein sequence ID" value="ENSSANP00000003394.1"/>
    <property type="gene ID" value="ENSSANG00000001837.1"/>
</dbReference>
<evidence type="ECO:0000256" key="6">
    <source>
        <dbReference type="ARBA" id="ARBA00023002"/>
    </source>
</evidence>
<reference evidence="12" key="1">
    <citation type="submission" date="2025-08" db="UniProtKB">
        <authorList>
            <consortium name="Ensembl"/>
        </authorList>
    </citation>
    <scope>IDENTIFICATION</scope>
</reference>
<dbReference type="Pfam" id="PF07732">
    <property type="entry name" value="Cu-oxidase_3"/>
    <property type="match status" value="3"/>
</dbReference>
<keyword evidence="3" id="KW-0479">Metal-binding</keyword>
<evidence type="ECO:0000259" key="11">
    <source>
        <dbReference type="Pfam" id="PF07732"/>
    </source>
</evidence>
<dbReference type="PROSITE" id="PS00079">
    <property type="entry name" value="MULTICOPPER_OXIDASE1"/>
    <property type="match status" value="1"/>
</dbReference>
<dbReference type="PANTHER" id="PTHR11709:SF226">
    <property type="entry name" value="CERULOPLASMIN"/>
    <property type="match status" value="1"/>
</dbReference>
<dbReference type="InterPro" id="IPR011706">
    <property type="entry name" value="Cu-oxidase_C"/>
</dbReference>
<dbReference type="GO" id="GO:0005886">
    <property type="term" value="C:plasma membrane"/>
    <property type="evidence" value="ECO:0007669"/>
    <property type="project" value="TreeGrafter"/>
</dbReference>
<evidence type="ECO:0000313" key="12">
    <source>
        <dbReference type="Ensembl" id="ENSSANP00000003394.1"/>
    </source>
</evidence>
<dbReference type="SUPFAM" id="SSF49503">
    <property type="entry name" value="Cupredoxins"/>
    <property type="match status" value="6"/>
</dbReference>
<dbReference type="InterPro" id="IPR045087">
    <property type="entry name" value="Cu-oxidase_fam"/>
</dbReference>
<accession>A0A671KBT6</accession>
<evidence type="ECO:0000256" key="5">
    <source>
        <dbReference type="ARBA" id="ARBA00022737"/>
    </source>
</evidence>
<reference evidence="12" key="2">
    <citation type="submission" date="2025-09" db="UniProtKB">
        <authorList>
            <consortium name="Ensembl"/>
        </authorList>
    </citation>
    <scope>IDENTIFICATION</scope>
</reference>
<proteinExistence type="inferred from homology"/>
<keyword evidence="7" id="KW-1015">Disulfide bond</keyword>
<dbReference type="CDD" id="cd11022">
    <property type="entry name" value="CuRO_4_ceruloplasmin"/>
    <property type="match status" value="1"/>
</dbReference>
<dbReference type="CDD" id="cd04225">
    <property type="entry name" value="CuRO_5_ceruloplasmin"/>
    <property type="match status" value="1"/>
</dbReference>
<keyword evidence="13" id="KW-1185">Reference proteome</keyword>
<feature type="domain" description="Plastocyanin-like" evidence="10">
    <location>
        <begin position="932"/>
        <end position="1017"/>
    </location>
</feature>
<dbReference type="GO" id="GO:0005507">
    <property type="term" value="F:copper ion binding"/>
    <property type="evidence" value="ECO:0007669"/>
    <property type="project" value="InterPro"/>
</dbReference>
<dbReference type="PANTHER" id="PTHR11709">
    <property type="entry name" value="MULTI-COPPER OXIDASE"/>
    <property type="match status" value="1"/>
</dbReference>
<dbReference type="InterPro" id="IPR033138">
    <property type="entry name" value="Cu_oxidase_CS"/>
</dbReference>
<comment type="similarity">
    <text evidence="1">Belongs to the multicopper oxidase family.</text>
</comment>